<dbReference type="Proteomes" id="UP000198995">
    <property type="component" value="Unassembled WGS sequence"/>
</dbReference>
<dbReference type="Pfam" id="PF13527">
    <property type="entry name" value="Acetyltransf_9"/>
    <property type="match status" value="1"/>
</dbReference>
<feature type="domain" description="N-acetyltransferase" evidence="1">
    <location>
        <begin position="4"/>
        <end position="147"/>
    </location>
</feature>
<keyword evidence="3" id="KW-1185">Reference proteome</keyword>
<dbReference type="PROSITE" id="PS51186">
    <property type="entry name" value="GNAT"/>
    <property type="match status" value="1"/>
</dbReference>
<evidence type="ECO:0000313" key="3">
    <source>
        <dbReference type="Proteomes" id="UP000198995"/>
    </source>
</evidence>
<accession>A0A1G6VUN2</accession>
<gene>
    <name evidence="2" type="ORF">SAMN04489866_104145</name>
</gene>
<evidence type="ECO:0000313" key="2">
    <source>
        <dbReference type="EMBL" id="SDD57281.1"/>
    </source>
</evidence>
<dbReference type="EMBL" id="FNAF01000004">
    <property type="protein sequence ID" value="SDD57281.1"/>
    <property type="molecule type" value="Genomic_DNA"/>
</dbReference>
<keyword evidence="2" id="KW-0808">Transferase</keyword>
<proteinExistence type="predicted"/>
<dbReference type="PANTHER" id="PTHR37817">
    <property type="entry name" value="N-ACETYLTRANSFERASE EIS"/>
    <property type="match status" value="1"/>
</dbReference>
<dbReference type="InterPro" id="IPR051554">
    <property type="entry name" value="Acetyltransferase_Eis"/>
</dbReference>
<organism evidence="2 3">
    <name type="scientific">Peptococcus niger</name>
    <dbReference type="NCBI Taxonomy" id="2741"/>
    <lineage>
        <taxon>Bacteria</taxon>
        <taxon>Bacillati</taxon>
        <taxon>Bacillota</taxon>
        <taxon>Clostridia</taxon>
        <taxon>Eubacteriales</taxon>
        <taxon>Peptococcaceae</taxon>
        <taxon>Peptococcus</taxon>
    </lineage>
</organism>
<dbReference type="STRING" id="2741.SAMN04489866_104145"/>
<dbReference type="SUPFAM" id="SSF55729">
    <property type="entry name" value="Acyl-CoA N-acyltransferases (Nat)"/>
    <property type="match status" value="1"/>
</dbReference>
<dbReference type="Pfam" id="PF17668">
    <property type="entry name" value="Acetyltransf_17"/>
    <property type="match status" value="1"/>
</dbReference>
<dbReference type="Gene3D" id="3.40.630.30">
    <property type="match status" value="2"/>
</dbReference>
<dbReference type="OrthoDB" id="9768284at2"/>
<dbReference type="GO" id="GO:0030649">
    <property type="term" value="P:aminoglycoside antibiotic catabolic process"/>
    <property type="evidence" value="ECO:0007669"/>
    <property type="project" value="TreeGrafter"/>
</dbReference>
<dbReference type="InterPro" id="IPR016181">
    <property type="entry name" value="Acyl_CoA_acyltransferase"/>
</dbReference>
<dbReference type="InterPro" id="IPR041380">
    <property type="entry name" value="Acetyltransf_17"/>
</dbReference>
<dbReference type="InterPro" id="IPR000182">
    <property type="entry name" value="GNAT_dom"/>
</dbReference>
<protein>
    <submittedName>
        <fullName evidence="2">Predicted acetyltransferase</fullName>
    </submittedName>
</protein>
<evidence type="ECO:0000259" key="1">
    <source>
        <dbReference type="PROSITE" id="PS51186"/>
    </source>
</evidence>
<name>A0A1G6VUN2_PEPNI</name>
<dbReference type="GO" id="GO:0034069">
    <property type="term" value="F:aminoglycoside N-acetyltransferase activity"/>
    <property type="evidence" value="ECO:0007669"/>
    <property type="project" value="TreeGrafter"/>
</dbReference>
<dbReference type="PANTHER" id="PTHR37817:SF1">
    <property type="entry name" value="N-ACETYLTRANSFERASE EIS"/>
    <property type="match status" value="1"/>
</dbReference>
<dbReference type="RefSeq" id="WP_091791605.1">
    <property type="nucleotide sequence ID" value="NZ_FNAF01000004.1"/>
</dbReference>
<sequence>MINWQIRPAEARDGDILKALWRYAFHSDGEAFVKWYFDTYHRFSETMVATAPSGEVVASLQSIELQLEKKGQLLNTAYVVGVDAFPEVRGQGAVAALMQAALADSPHQGLLLMPFEGAFYRPMGFRYINHHGHLESPMADLYAHSAKTNLHLMRFALDKAPISRLDEIYRAWQDDRYAFFVKRDSRRWKALLDDLQLEGGYGVLVDDGRDNLGYLLYNLQDDAFFIREMAYRSEEARQALYRYVTGHRSQLARVSWSAPLDEPAVAQPAAGKLAVAYEPFMMWRFLSPACLPFFADCGPESPLCFAFQDDFLSRKSVWQWDQRGLYEATDARPAFSVTPAVLSEMVFGSGSVRLPGDATAPRARAQWEALRDLFPRRPLLYINEYF</sequence>
<reference evidence="2 3" key="1">
    <citation type="submission" date="2016-10" db="EMBL/GenBank/DDBJ databases">
        <authorList>
            <person name="de Groot N.N."/>
        </authorList>
    </citation>
    <scope>NUCLEOTIDE SEQUENCE [LARGE SCALE GENOMIC DNA]</scope>
    <source>
        <strain evidence="2 3">DSM 20475</strain>
    </source>
</reference>
<dbReference type="AlphaFoldDB" id="A0A1G6VUN2"/>